<dbReference type="AlphaFoldDB" id="A0A6T9Y0D7"/>
<dbReference type="RefSeq" id="WP_179982571.1">
    <property type="nucleotide sequence ID" value="NZ_LR812090.1"/>
</dbReference>
<dbReference type="Proteomes" id="UP000509458">
    <property type="component" value="Chromosome"/>
</dbReference>
<keyword evidence="2" id="KW-0732">Signal</keyword>
<organism evidence="4 5">
    <name type="scientific">Alteromonas macleodii</name>
    <name type="common">Pseudoalteromonas macleodii</name>
    <dbReference type="NCBI Taxonomy" id="28108"/>
    <lineage>
        <taxon>Bacteria</taxon>
        <taxon>Pseudomonadati</taxon>
        <taxon>Pseudomonadota</taxon>
        <taxon>Gammaproteobacteria</taxon>
        <taxon>Alteromonadales</taxon>
        <taxon>Alteromonadaceae</taxon>
        <taxon>Alteromonas/Salinimonas group</taxon>
        <taxon>Alteromonas</taxon>
    </lineage>
</organism>
<dbReference type="GO" id="GO:0120010">
    <property type="term" value="P:intermembrane phospholipid transfer"/>
    <property type="evidence" value="ECO:0007669"/>
    <property type="project" value="TreeGrafter"/>
</dbReference>
<proteinExistence type="inferred from homology"/>
<dbReference type="PROSITE" id="PS51257">
    <property type="entry name" value="PROKAR_LIPOPROTEIN"/>
    <property type="match status" value="1"/>
</dbReference>
<evidence type="ECO:0000256" key="2">
    <source>
        <dbReference type="ARBA" id="ARBA00022729"/>
    </source>
</evidence>
<evidence type="ECO:0000313" key="4">
    <source>
        <dbReference type="EMBL" id="CAB9492945.1"/>
    </source>
</evidence>
<evidence type="ECO:0000256" key="3">
    <source>
        <dbReference type="SAM" id="MobiDB-lite"/>
    </source>
</evidence>
<protein>
    <submittedName>
        <fullName evidence="4">VacJ like lipofamily protein</fullName>
    </submittedName>
</protein>
<dbReference type="PRINTS" id="PR01805">
    <property type="entry name" value="VACJLIPOPROT"/>
</dbReference>
<sequence length="310" mass="34263">MDLSKSLATGLIIAAGFLGGCATNDAQSQSQEAKSNTAVVDTSDPRDPLEPVNREIWDFNWDVLDAYILRPITVTYVTVMPQPARTGLVNITDNLQEPANFLNNMFQGKVDDGLDSLARFLINTTVGLVGTFDVASKIGIERKREQFGETLAVWGLDTGPFLMLPFLGPSDPRSFTGDYVDGFAFPMSLLEGSVNLARIGISVLETRAQLLDQEAQLEQSVDDYAFVKNAYFENLEFRVTDGKSGDKAIDDEQLDDFADFEAMLEGNDFDSYEEASEEAVEESTEKEDTPVNDTEKTKLKEKESKSKDDK</sequence>
<evidence type="ECO:0000256" key="1">
    <source>
        <dbReference type="ARBA" id="ARBA00010634"/>
    </source>
</evidence>
<feature type="compositionally biased region" description="Polar residues" evidence="3">
    <location>
        <begin position="28"/>
        <end position="40"/>
    </location>
</feature>
<name>A0A6T9Y0D7_ALTMA</name>
<evidence type="ECO:0000313" key="5">
    <source>
        <dbReference type="Proteomes" id="UP000509458"/>
    </source>
</evidence>
<dbReference type="PANTHER" id="PTHR30035:SF3">
    <property type="entry name" value="INTERMEMBRANE PHOSPHOLIPID TRANSPORT SYSTEM LIPOPROTEIN MLAA"/>
    <property type="match status" value="1"/>
</dbReference>
<accession>A0A6T9Y0D7</accession>
<comment type="similarity">
    <text evidence="1">Belongs to the MlaA family.</text>
</comment>
<dbReference type="InterPro" id="IPR007428">
    <property type="entry name" value="MlaA"/>
</dbReference>
<reference evidence="4 5" key="1">
    <citation type="submission" date="2020-06" db="EMBL/GenBank/DDBJ databases">
        <authorList>
            <person name="Duchaud E."/>
        </authorList>
    </citation>
    <scope>NUCLEOTIDE SEQUENCE [LARGE SCALE GENOMIC DNA]</scope>
    <source>
        <strain evidence="4">Alteromonas fortis</strain>
    </source>
</reference>
<dbReference type="GO" id="GO:0016020">
    <property type="term" value="C:membrane"/>
    <property type="evidence" value="ECO:0007669"/>
    <property type="project" value="InterPro"/>
</dbReference>
<gene>
    <name evidence="4" type="ORF">ALFOR1_20407</name>
</gene>
<feature type="region of interest" description="Disordered" evidence="3">
    <location>
        <begin position="268"/>
        <end position="310"/>
    </location>
</feature>
<feature type="compositionally biased region" description="Acidic residues" evidence="3">
    <location>
        <begin position="268"/>
        <end position="285"/>
    </location>
</feature>
<dbReference type="EMBL" id="LR812090">
    <property type="protein sequence ID" value="CAB9492945.1"/>
    <property type="molecule type" value="Genomic_DNA"/>
</dbReference>
<feature type="compositionally biased region" description="Basic and acidic residues" evidence="3">
    <location>
        <begin position="286"/>
        <end position="310"/>
    </location>
</feature>
<dbReference type="PANTHER" id="PTHR30035">
    <property type="entry name" value="LIPOPROTEIN VACJ-RELATED"/>
    <property type="match status" value="1"/>
</dbReference>
<feature type="region of interest" description="Disordered" evidence="3">
    <location>
        <begin position="28"/>
        <end position="47"/>
    </location>
</feature>
<dbReference type="Pfam" id="PF04333">
    <property type="entry name" value="MlaA"/>
    <property type="match status" value="1"/>
</dbReference>